<keyword evidence="1" id="KW-0472">Membrane</keyword>
<dbReference type="EMBL" id="CAJPDR010000834">
    <property type="protein sequence ID" value="CAF9942906.1"/>
    <property type="molecule type" value="Genomic_DNA"/>
</dbReference>
<proteinExistence type="predicted"/>
<dbReference type="AlphaFoldDB" id="A0A8H3J8Q2"/>
<organism evidence="2 3">
    <name type="scientific">Alectoria fallacina</name>
    <dbReference type="NCBI Taxonomy" id="1903189"/>
    <lineage>
        <taxon>Eukaryota</taxon>
        <taxon>Fungi</taxon>
        <taxon>Dikarya</taxon>
        <taxon>Ascomycota</taxon>
        <taxon>Pezizomycotina</taxon>
        <taxon>Lecanoromycetes</taxon>
        <taxon>OSLEUM clade</taxon>
        <taxon>Lecanoromycetidae</taxon>
        <taxon>Lecanorales</taxon>
        <taxon>Lecanorineae</taxon>
        <taxon>Parmeliaceae</taxon>
        <taxon>Alectoria</taxon>
    </lineage>
</organism>
<evidence type="ECO:0000256" key="1">
    <source>
        <dbReference type="SAM" id="Phobius"/>
    </source>
</evidence>
<protein>
    <submittedName>
        <fullName evidence="2">Uncharacterized protein</fullName>
    </submittedName>
</protein>
<accession>A0A8H3J8Q2</accession>
<reference evidence="2" key="1">
    <citation type="submission" date="2021-03" db="EMBL/GenBank/DDBJ databases">
        <authorList>
            <person name="Tagirdzhanova G."/>
        </authorList>
    </citation>
    <scope>NUCLEOTIDE SEQUENCE</scope>
</reference>
<keyword evidence="1" id="KW-1133">Transmembrane helix</keyword>
<name>A0A8H3J8Q2_9LECA</name>
<keyword evidence="3" id="KW-1185">Reference proteome</keyword>
<keyword evidence="1" id="KW-0812">Transmembrane</keyword>
<feature type="non-terminal residue" evidence="2">
    <location>
        <position position="1"/>
    </location>
</feature>
<sequence length="159" mass="17816">ARRLVGSKSRIPHIRKLYDQTLICALGFLLIGLGVQVLGLGILVQAGFCGVAAQRTKHPRQTDASLCRRENRRRQEVTVVSIEVEVRSRVLLAVLGLTPHRDWWGYARQNQAEDGSPEPCARVYMMGKLAKQGHIVRDQCRVKNAVSYRPCVVEPFSVV</sequence>
<evidence type="ECO:0000313" key="2">
    <source>
        <dbReference type="EMBL" id="CAF9942906.1"/>
    </source>
</evidence>
<feature type="transmembrane region" description="Helical" evidence="1">
    <location>
        <begin position="21"/>
        <end position="48"/>
    </location>
</feature>
<dbReference type="Proteomes" id="UP000664203">
    <property type="component" value="Unassembled WGS sequence"/>
</dbReference>
<comment type="caution">
    <text evidence="2">The sequence shown here is derived from an EMBL/GenBank/DDBJ whole genome shotgun (WGS) entry which is preliminary data.</text>
</comment>
<gene>
    <name evidence="2" type="ORF">ALECFALPRED_010213</name>
</gene>
<evidence type="ECO:0000313" key="3">
    <source>
        <dbReference type="Proteomes" id="UP000664203"/>
    </source>
</evidence>